<dbReference type="SMART" id="SM00885">
    <property type="entry name" value="D5_N"/>
    <property type="match status" value="1"/>
</dbReference>
<dbReference type="EMBL" id="PNXY01000006">
    <property type="protein sequence ID" value="PMS31479.1"/>
    <property type="molecule type" value="Genomic_DNA"/>
</dbReference>
<dbReference type="Gene3D" id="3.30.70.1790">
    <property type="entry name" value="RepB DNA-primase, N-terminal domain"/>
    <property type="match status" value="1"/>
</dbReference>
<dbReference type="InterPro" id="IPR051620">
    <property type="entry name" value="ORF904-like_C"/>
</dbReference>
<proteinExistence type="predicted"/>
<evidence type="ECO:0000313" key="8">
    <source>
        <dbReference type="Proteomes" id="UP000494205"/>
    </source>
</evidence>
<evidence type="ECO:0000256" key="3">
    <source>
        <dbReference type="ARBA" id="ARBA00022840"/>
    </source>
</evidence>
<evidence type="ECO:0000313" key="7">
    <source>
        <dbReference type="Proteomes" id="UP000235659"/>
    </source>
</evidence>
<dbReference type="PANTHER" id="PTHR35372:SF2">
    <property type="entry name" value="SF3 HELICASE DOMAIN-CONTAINING PROTEIN"/>
    <property type="match status" value="1"/>
</dbReference>
<protein>
    <recommendedName>
        <fullName evidence="4">SF3 helicase domain-containing protein</fullName>
    </recommendedName>
</protein>
<dbReference type="PANTHER" id="PTHR35372">
    <property type="entry name" value="ATP BINDING PROTEIN-RELATED"/>
    <property type="match status" value="1"/>
</dbReference>
<dbReference type="GO" id="GO:0005524">
    <property type="term" value="F:ATP binding"/>
    <property type="evidence" value="ECO:0007669"/>
    <property type="project" value="UniProtKB-KW"/>
</dbReference>
<dbReference type="Pfam" id="PF08706">
    <property type="entry name" value="D5_N"/>
    <property type="match status" value="1"/>
</dbReference>
<dbReference type="InterPro" id="IPR027417">
    <property type="entry name" value="P-loop_NTPase"/>
</dbReference>
<dbReference type="GO" id="GO:0016817">
    <property type="term" value="F:hydrolase activity, acting on acid anhydrides"/>
    <property type="evidence" value="ECO:0007669"/>
    <property type="project" value="InterPro"/>
</dbReference>
<dbReference type="Pfam" id="PF16793">
    <property type="entry name" value="RepB_primase"/>
    <property type="match status" value="1"/>
</dbReference>
<dbReference type="InterPro" id="IPR014015">
    <property type="entry name" value="Helicase_SF3_DNA-vir"/>
</dbReference>
<evidence type="ECO:0000313" key="5">
    <source>
        <dbReference type="EMBL" id="CAB3661055.1"/>
    </source>
</evidence>
<reference evidence="6 7" key="1">
    <citation type="submission" date="2018-01" db="EMBL/GenBank/DDBJ databases">
        <title>Whole genome analyses suggest that Burkholderia sensu lato contains two further novel genera in the rhizoxinica-symbiotica group Mycetohabitans gen. nov., and Trinickia gen. nov.: implications for the evolution of diazotrophy and nodulation in the Burkholderiaceae.</title>
        <authorList>
            <person name="Estrada-de los Santos P."/>
            <person name="Palmer M."/>
            <person name="Chavez-Ramirez B."/>
            <person name="Beukes C."/>
            <person name="Steenkamp E.T."/>
            <person name="Hirsch A.M."/>
            <person name="Manyaka P."/>
            <person name="Maluk M."/>
            <person name="Lafos M."/>
            <person name="Crook M."/>
            <person name="Gross E."/>
            <person name="Simon M.F."/>
            <person name="Bueno dos Reis Junior F."/>
            <person name="Poole P.S."/>
            <person name="Venter S.N."/>
            <person name="James E.K."/>
        </authorList>
    </citation>
    <scope>NUCLEOTIDE SEQUENCE [LARGE SCALE GENOMIC DNA]</scope>
    <source>
        <strain evidence="6 7">WSM 3937</strain>
    </source>
</reference>
<dbReference type="InterPro" id="IPR039459">
    <property type="entry name" value="RepB-like_DNA_primase_dom"/>
</dbReference>
<keyword evidence="2" id="KW-0378">Hydrolase</keyword>
<organism evidence="5 8">
    <name type="scientific">Paraburkholderia rhynchosiae</name>
    <dbReference type="NCBI Taxonomy" id="487049"/>
    <lineage>
        <taxon>Bacteria</taxon>
        <taxon>Pseudomonadati</taxon>
        <taxon>Pseudomonadota</taxon>
        <taxon>Betaproteobacteria</taxon>
        <taxon>Burkholderiales</taxon>
        <taxon>Burkholderiaceae</taxon>
        <taxon>Paraburkholderia</taxon>
    </lineage>
</organism>
<dbReference type="InterPro" id="IPR006500">
    <property type="entry name" value="Helicase_put_C_phage/plasmid"/>
</dbReference>
<sequence>MNVIREDASAHKRLLHDQAPAIFQLFAEKGTSATARALSGTLKQHGREIDQHVRSGGAVGIAINTFRNGKRSSDNLDRINGFFLDCDGGVTLEDIKNFVIQPHLVTETSPGHFHVLWLIAGCPAKAYRAIQKILAAKFGGDPNVCDVTRTMRLAGTINRKNGQQHRVRIVSIKTGDDAKPIEFKAFVRAFGIKPKQKAALPRPASPAAPVPVDLADINDALAKIPADERMVWLRVGMALHSIYPGCVGKDLWDQWSRKAHDVFDQKDQDRAWRGFRPNRGITKGTLFHLAATYASTKKAETPTTESDFAKLFVATYKNEIAYDHTASAWWVWDDIWKKAPHLAMRRCKAMVEAIVETVSSCNPDARNDLLKIVQRHMTTSSLGNILRQASIDEAIEIATSKFDSNPELLGVQNGVVELASGTHRLGRAEDFVTLQCGTSHDPAAKCPEFRKFIASITEEDAPFADIIQRALGYSAFGHTKEQVFFVILGPGANGKGVLLRTIIKALGDYAKTVAPNLLQSAYASNPNAPSPAVMTLKGSRLYACTEFDGKKRFDDAFIKQISGSDALTARSNFGEQETFTPVGKLWLSLNSDPEIAYDNAAMWRRLRVIPLMRSFTGSERDNDLDAKLAAELPGILNWLIEGARMYHKDGLGDCEKVHEATSKLRERSDTVRTWFRHCCTKRDGAAIQGANDVYRNYVTYTRSSNRTPLPMPKFNARLVTLGGRHVRRSTFNGWTGFVLRGD</sequence>
<dbReference type="OrthoDB" id="5959484at2"/>
<evidence type="ECO:0000313" key="6">
    <source>
        <dbReference type="EMBL" id="PMS31479.1"/>
    </source>
</evidence>
<dbReference type="Gene3D" id="3.40.50.300">
    <property type="entry name" value="P-loop containing nucleotide triphosphate hydrolases"/>
    <property type="match status" value="1"/>
</dbReference>
<dbReference type="PROSITE" id="PS51206">
    <property type="entry name" value="SF3_HELICASE_1"/>
    <property type="match status" value="1"/>
</dbReference>
<dbReference type="Pfam" id="PF08707">
    <property type="entry name" value="PriCT_2"/>
    <property type="match status" value="1"/>
</dbReference>
<dbReference type="NCBIfam" id="TIGR01613">
    <property type="entry name" value="primase_Cterm"/>
    <property type="match status" value="1"/>
</dbReference>
<gene>
    <name evidence="6" type="ORF">C0Z16_11015</name>
    <name evidence="5" type="ORF">LMG27174_01639</name>
</gene>
<keyword evidence="3" id="KW-0067">ATP-binding</keyword>
<dbReference type="AlphaFoldDB" id="A0A2N7WPY0"/>
<name>A0A2N7WPY0_9BURK</name>
<dbReference type="InterPro" id="IPR014819">
    <property type="entry name" value="PriCT_2"/>
</dbReference>
<dbReference type="EMBL" id="CADIJZ010000005">
    <property type="protein sequence ID" value="CAB3661055.1"/>
    <property type="molecule type" value="Genomic_DNA"/>
</dbReference>
<feature type="domain" description="SF3 helicase" evidence="4">
    <location>
        <begin position="462"/>
        <end position="624"/>
    </location>
</feature>
<dbReference type="InterPro" id="IPR014818">
    <property type="entry name" value="Phage/plasmid_primase_P4_C"/>
</dbReference>
<evidence type="ECO:0000259" key="4">
    <source>
        <dbReference type="PROSITE" id="PS51206"/>
    </source>
</evidence>
<dbReference type="Proteomes" id="UP000494205">
    <property type="component" value="Unassembled WGS sequence"/>
</dbReference>
<keyword evidence="7" id="KW-1185">Reference proteome</keyword>
<reference evidence="5 8" key="2">
    <citation type="submission" date="2020-04" db="EMBL/GenBank/DDBJ databases">
        <authorList>
            <person name="De Canck E."/>
        </authorList>
    </citation>
    <scope>NUCLEOTIDE SEQUENCE [LARGE SCALE GENOMIC DNA]</scope>
    <source>
        <strain evidence="5 8">LMG 27174</strain>
    </source>
</reference>
<evidence type="ECO:0000256" key="2">
    <source>
        <dbReference type="ARBA" id="ARBA00022801"/>
    </source>
</evidence>
<dbReference type="RefSeq" id="WP_102632176.1">
    <property type="nucleotide sequence ID" value="NZ_CADIJZ010000005.1"/>
</dbReference>
<dbReference type="Proteomes" id="UP000235659">
    <property type="component" value="Unassembled WGS sequence"/>
</dbReference>
<keyword evidence="1" id="KW-0547">Nucleotide-binding</keyword>
<accession>A0A2N7WPY0</accession>
<evidence type="ECO:0000256" key="1">
    <source>
        <dbReference type="ARBA" id="ARBA00022741"/>
    </source>
</evidence>